<dbReference type="PANTHER" id="PTHR43167:SF1">
    <property type="entry name" value="PUTATIVE (AFU_ORTHOLOGUE AFUA_6G01830)-RELATED"/>
    <property type="match status" value="1"/>
</dbReference>
<dbReference type="Pfam" id="PF13578">
    <property type="entry name" value="Methyltransf_24"/>
    <property type="match status" value="1"/>
</dbReference>
<keyword evidence="5" id="KW-1185">Reference proteome</keyword>
<dbReference type="PANTHER" id="PTHR43167">
    <property type="entry name" value="PUTATIVE (AFU_ORTHOLOGUE AFUA_6G01830)-RELATED"/>
    <property type="match status" value="1"/>
</dbReference>
<accession>A0ABU0JKE6</accession>
<proteinExistence type="predicted"/>
<name>A0ABU0JKE6_9HYPH</name>
<sequence>MTRLNNNLSQLRNDASACSLYPVRTDQSSLSGCRDREGILMNTLSTGRVAQSLDKLHQDAEAADRDYRAELMATIEASGATLEQVIGEKLAEERADYRATYRDRADNFLAVSPAYGRFLYMLARACKATRIVEFGTSMGISTIYLAAALRDNGGGRLIGTELEPAKVARARANLDAAGLADLTDIREGDALETLRDVGGEVDLLLIDGAFTLYLPVLKLLEPRLKPGAVVLGENAFEPGYLDHVRNPANGYLSQPLPVDEGRGNEFTVRTL</sequence>
<dbReference type="Proteomes" id="UP001242480">
    <property type="component" value="Unassembled WGS sequence"/>
</dbReference>
<dbReference type="InterPro" id="IPR002935">
    <property type="entry name" value="SAM_O-MeTrfase"/>
</dbReference>
<evidence type="ECO:0000313" key="5">
    <source>
        <dbReference type="Proteomes" id="UP001242480"/>
    </source>
</evidence>
<comment type="caution">
    <text evidence="4">The sequence shown here is derived from an EMBL/GenBank/DDBJ whole genome shotgun (WGS) entry which is preliminary data.</text>
</comment>
<evidence type="ECO:0000313" key="4">
    <source>
        <dbReference type="EMBL" id="MDQ0474753.1"/>
    </source>
</evidence>
<gene>
    <name evidence="4" type="ORF">QO011_007794</name>
</gene>
<dbReference type="EMBL" id="JAUSVX010000025">
    <property type="protein sequence ID" value="MDQ0474753.1"/>
    <property type="molecule type" value="Genomic_DNA"/>
</dbReference>
<dbReference type="CDD" id="cd02440">
    <property type="entry name" value="AdoMet_MTases"/>
    <property type="match status" value="1"/>
</dbReference>
<keyword evidence="1" id="KW-0489">Methyltransferase</keyword>
<dbReference type="PROSITE" id="PS51682">
    <property type="entry name" value="SAM_OMT_I"/>
    <property type="match status" value="1"/>
</dbReference>
<evidence type="ECO:0000256" key="3">
    <source>
        <dbReference type="ARBA" id="ARBA00022691"/>
    </source>
</evidence>
<protein>
    <submittedName>
        <fullName evidence="4">O-methyltransferase YrrM</fullName>
    </submittedName>
</protein>
<dbReference type="Gene3D" id="3.40.50.150">
    <property type="entry name" value="Vaccinia Virus protein VP39"/>
    <property type="match status" value="1"/>
</dbReference>
<dbReference type="PROSITE" id="PS50890">
    <property type="entry name" value="PUA"/>
    <property type="match status" value="1"/>
</dbReference>
<reference evidence="4 5" key="1">
    <citation type="submission" date="2023-07" db="EMBL/GenBank/DDBJ databases">
        <title>Genomic Encyclopedia of Type Strains, Phase IV (KMG-IV): sequencing the most valuable type-strain genomes for metagenomic binning, comparative biology and taxonomic classification.</title>
        <authorList>
            <person name="Goeker M."/>
        </authorList>
    </citation>
    <scope>NUCLEOTIDE SEQUENCE [LARGE SCALE GENOMIC DNA]</scope>
    <source>
        <strain evidence="4 5">DSM 19619</strain>
    </source>
</reference>
<organism evidence="4 5">
    <name type="scientific">Labrys wisconsinensis</name>
    <dbReference type="NCBI Taxonomy" id="425677"/>
    <lineage>
        <taxon>Bacteria</taxon>
        <taxon>Pseudomonadati</taxon>
        <taxon>Pseudomonadota</taxon>
        <taxon>Alphaproteobacteria</taxon>
        <taxon>Hyphomicrobiales</taxon>
        <taxon>Xanthobacteraceae</taxon>
        <taxon>Labrys</taxon>
    </lineage>
</organism>
<dbReference type="InterPro" id="IPR029063">
    <property type="entry name" value="SAM-dependent_MTases_sf"/>
</dbReference>
<keyword evidence="3" id="KW-0949">S-adenosyl-L-methionine</keyword>
<evidence type="ECO:0000256" key="2">
    <source>
        <dbReference type="ARBA" id="ARBA00022679"/>
    </source>
</evidence>
<keyword evidence="2" id="KW-0808">Transferase</keyword>
<evidence type="ECO:0000256" key="1">
    <source>
        <dbReference type="ARBA" id="ARBA00022603"/>
    </source>
</evidence>
<dbReference type="SUPFAM" id="SSF53335">
    <property type="entry name" value="S-adenosyl-L-methionine-dependent methyltransferases"/>
    <property type="match status" value="1"/>
</dbReference>